<accession>A0A0A2C653</accession>
<feature type="domain" description="CobQ/CobB/MinD/ParA nucleotide binding" evidence="1">
    <location>
        <begin position="3"/>
        <end position="171"/>
    </location>
</feature>
<dbReference type="Proteomes" id="UP000030392">
    <property type="component" value="Unassembled WGS sequence"/>
</dbReference>
<dbReference type="InterPro" id="IPR027417">
    <property type="entry name" value="P-loop_NTPase"/>
</dbReference>
<dbReference type="RefSeq" id="WP_011294042.1">
    <property type="nucleotide sequence ID" value="NZ_CP138967.1"/>
</dbReference>
<organism evidence="2 3">
    <name type="scientific">Prochlorococcus marinus str. PAC1</name>
    <dbReference type="NCBI Taxonomy" id="59924"/>
    <lineage>
        <taxon>Bacteria</taxon>
        <taxon>Bacillati</taxon>
        <taxon>Cyanobacteriota</taxon>
        <taxon>Cyanophyceae</taxon>
        <taxon>Synechococcales</taxon>
        <taxon>Prochlorococcaceae</taxon>
        <taxon>Prochlorococcus</taxon>
    </lineage>
</organism>
<dbReference type="PANTHER" id="PTHR13696">
    <property type="entry name" value="P-LOOP CONTAINING NUCLEOSIDE TRIPHOSPHATE HYDROLASE"/>
    <property type="match status" value="1"/>
</dbReference>
<protein>
    <recommendedName>
        <fullName evidence="1">CobQ/CobB/MinD/ParA nucleotide binding domain-containing protein</fullName>
    </recommendedName>
</protein>
<dbReference type="AlphaFoldDB" id="A0A0A2C653"/>
<dbReference type="CDD" id="cd02042">
    <property type="entry name" value="ParAB_family"/>
    <property type="match status" value="1"/>
</dbReference>
<dbReference type="InterPro" id="IPR050678">
    <property type="entry name" value="DNA_Partitioning_ATPase"/>
</dbReference>
<proteinExistence type="predicted"/>
<comment type="caution">
    <text evidence="2">The sequence shown here is derived from an EMBL/GenBank/DDBJ whole genome shotgun (WGS) entry which is preliminary data.</text>
</comment>
<dbReference type="InterPro" id="IPR002586">
    <property type="entry name" value="CobQ/CobB/MinD/ParA_Nub-bd_dom"/>
</dbReference>
<name>A0A0A2C653_PROMR</name>
<reference evidence="3" key="1">
    <citation type="journal article" date="2014" name="Sci. Data">
        <title>Genomes of diverse isolates of the marine cyanobacterium Prochlorococcus.</title>
        <authorList>
            <person name="Biller S."/>
            <person name="Berube P."/>
            <person name="Thompson J."/>
            <person name="Kelly L."/>
            <person name="Roggensack S."/>
            <person name="Awad L."/>
            <person name="Roache-Johnson K."/>
            <person name="Ding H."/>
            <person name="Giovannoni S.J."/>
            <person name="Moore L.R."/>
            <person name="Chisholm S.W."/>
        </authorList>
    </citation>
    <scope>NUCLEOTIDE SEQUENCE [LARGE SCALE GENOMIC DNA]</scope>
    <source>
        <strain evidence="3">PAC1</strain>
    </source>
</reference>
<evidence type="ECO:0000313" key="3">
    <source>
        <dbReference type="Proteomes" id="UP000030392"/>
    </source>
</evidence>
<evidence type="ECO:0000313" key="2">
    <source>
        <dbReference type="EMBL" id="KGG21813.1"/>
    </source>
</evidence>
<dbReference type="EMBL" id="JNAX01000005">
    <property type="protein sequence ID" value="KGG21813.1"/>
    <property type="molecule type" value="Genomic_DNA"/>
</dbReference>
<dbReference type="Gene3D" id="3.40.50.300">
    <property type="entry name" value="P-loop containing nucleotide triphosphate hydrolases"/>
    <property type="match status" value="1"/>
</dbReference>
<sequence>MFITVCGQKGGVAKTCTSIHLASVWSSEGKNVCLVDADRNRSALAYGLRGNLKFNIVPVEAAAKATRFSEIVITDGQASTDEEELKHLAAGSDLVLLPTAPKARSVELTVELASLLKQLNIPHAVLLVKVDFRQRRIANEAREALEKFDLTVLEGDIPLLSAFDKAENQGSAVIDAVDDKGRSDPRRMSGWSAYCSIAQQIQCQISKHLSDINKRVEDLPLSA</sequence>
<dbReference type="SUPFAM" id="SSF52540">
    <property type="entry name" value="P-loop containing nucleoside triphosphate hydrolases"/>
    <property type="match status" value="1"/>
</dbReference>
<dbReference type="Pfam" id="PF01656">
    <property type="entry name" value="CbiA"/>
    <property type="match status" value="1"/>
</dbReference>
<evidence type="ECO:0000259" key="1">
    <source>
        <dbReference type="Pfam" id="PF01656"/>
    </source>
</evidence>
<gene>
    <name evidence="2" type="ORF">EV03_0554</name>
</gene>
<dbReference type="PANTHER" id="PTHR13696:SF96">
    <property type="entry name" value="COBQ_COBB_MIND_PARA NUCLEOTIDE BINDING DOMAIN-CONTAINING PROTEIN"/>
    <property type="match status" value="1"/>
</dbReference>